<name>A0A159B6E6_9CAUD</name>
<evidence type="ECO:0000313" key="1">
    <source>
        <dbReference type="EMBL" id="AKJ72067.1"/>
    </source>
</evidence>
<organism evidence="1 2">
    <name type="scientific">Gordonia phage GAL1</name>
    <dbReference type="NCBI Taxonomy" id="1647469"/>
    <lineage>
        <taxon>Viruses</taxon>
        <taxon>Duplodnaviria</taxon>
        <taxon>Heunggongvirae</taxon>
        <taxon>Uroviricota</taxon>
        <taxon>Caudoviricetes</taxon>
        <taxon>Galunavirus</taxon>
        <taxon>Galunavirus GAL1</taxon>
    </lineage>
</organism>
<accession>A0A159B6E6</accession>
<dbReference type="KEGG" id="vg:30309367"/>
<gene>
    <name evidence="1" type="ORF">GAL1_52</name>
</gene>
<sequence>MTSCVVCGGTGQMVRLKPGHRTGDLIPCPNCAAREHAQHLLRKATQ</sequence>
<protein>
    <submittedName>
        <fullName evidence="1">Uncharacterized protein</fullName>
    </submittedName>
</protein>
<evidence type="ECO:0000313" key="2">
    <source>
        <dbReference type="Proteomes" id="UP000201404"/>
    </source>
</evidence>
<dbReference type="EMBL" id="KR053194">
    <property type="protein sequence ID" value="AKJ72067.1"/>
    <property type="molecule type" value="Genomic_DNA"/>
</dbReference>
<proteinExistence type="predicted"/>
<dbReference type="RefSeq" id="YP_009324444.1">
    <property type="nucleotide sequence ID" value="NC_031936.1"/>
</dbReference>
<reference evidence="1 2" key="1">
    <citation type="submission" date="2015-04" db="EMBL/GenBank/DDBJ databases">
        <title>Locating and activating molecular 'time bombs': can Mycolata prophages be selectively induced en masse to biologically control activated sludge foaming?</title>
        <authorList>
            <person name="Dyson Z.A."/>
            <person name="Brown T.L."/>
            <person name="Farrar B."/>
            <person name="Doyle S."/>
            <person name="Tucci J."/>
            <person name="Seviour R.J."/>
            <person name="Petrovski S."/>
        </authorList>
    </citation>
    <scope>NUCLEOTIDE SEQUENCE [LARGE SCALE GENOMIC DNA]</scope>
</reference>
<dbReference type="Proteomes" id="UP000201404">
    <property type="component" value="Genome"/>
</dbReference>
<dbReference type="GeneID" id="30309367"/>
<keyword evidence="2" id="KW-1185">Reference proteome</keyword>